<feature type="domain" description="Disease resistance protein At4g27190-like leucine-rich repeats" evidence="2">
    <location>
        <begin position="450"/>
        <end position="550"/>
    </location>
</feature>
<organism evidence="3 4">
    <name type="scientific">Trifolium medium</name>
    <dbReference type="NCBI Taxonomy" id="97028"/>
    <lineage>
        <taxon>Eukaryota</taxon>
        <taxon>Viridiplantae</taxon>
        <taxon>Streptophyta</taxon>
        <taxon>Embryophyta</taxon>
        <taxon>Tracheophyta</taxon>
        <taxon>Spermatophyta</taxon>
        <taxon>Magnoliopsida</taxon>
        <taxon>eudicotyledons</taxon>
        <taxon>Gunneridae</taxon>
        <taxon>Pentapetalae</taxon>
        <taxon>rosids</taxon>
        <taxon>fabids</taxon>
        <taxon>Fabales</taxon>
        <taxon>Fabaceae</taxon>
        <taxon>Papilionoideae</taxon>
        <taxon>50 kb inversion clade</taxon>
        <taxon>NPAAA clade</taxon>
        <taxon>Hologalegina</taxon>
        <taxon>IRL clade</taxon>
        <taxon>Trifolieae</taxon>
        <taxon>Trifolium</taxon>
    </lineage>
</organism>
<dbReference type="InterPro" id="IPR050905">
    <property type="entry name" value="Plant_NBS-LRR"/>
</dbReference>
<reference evidence="3 4" key="1">
    <citation type="journal article" date="2018" name="Front. Plant Sci.">
        <title>Red Clover (Trifolium pratense) and Zigzag Clover (T. medium) - A Picture of Genomic Similarities and Differences.</title>
        <authorList>
            <person name="Dluhosova J."/>
            <person name="Istvanek J."/>
            <person name="Nedelnik J."/>
            <person name="Repkova J."/>
        </authorList>
    </citation>
    <scope>NUCLEOTIDE SEQUENCE [LARGE SCALE GENOMIC DNA]</scope>
    <source>
        <strain evidence="4">cv. 10/8</strain>
        <tissue evidence="3">Leaf</tissue>
    </source>
</reference>
<dbReference type="Pfam" id="PF23247">
    <property type="entry name" value="LRR_RPS2"/>
    <property type="match status" value="2"/>
</dbReference>
<dbReference type="EMBL" id="LXQA010001027">
    <property type="protein sequence ID" value="MCH80412.1"/>
    <property type="molecule type" value="Genomic_DNA"/>
</dbReference>
<keyword evidence="4" id="KW-1185">Reference proteome</keyword>
<gene>
    <name evidence="3" type="ORF">A2U01_0001180</name>
</gene>
<comment type="caution">
    <text evidence="3">The sequence shown here is derived from an EMBL/GenBank/DDBJ whole genome shotgun (WGS) entry which is preliminary data.</text>
</comment>
<dbReference type="InterPro" id="IPR057135">
    <property type="entry name" value="At4g27190-like_LRR"/>
</dbReference>
<dbReference type="PANTHER" id="PTHR33463:SF145">
    <property type="entry name" value="NB-ARC DOMAIN-CONTAINING PROTEIN"/>
    <property type="match status" value="1"/>
</dbReference>
<dbReference type="Proteomes" id="UP000265520">
    <property type="component" value="Unassembled WGS sequence"/>
</dbReference>
<dbReference type="InterPro" id="IPR032675">
    <property type="entry name" value="LRR_dom_sf"/>
</dbReference>
<name>A0A392LZE9_9FABA</name>
<evidence type="ECO:0000256" key="1">
    <source>
        <dbReference type="ARBA" id="ARBA00022821"/>
    </source>
</evidence>
<dbReference type="Gene3D" id="3.80.10.10">
    <property type="entry name" value="Ribonuclease Inhibitor"/>
    <property type="match status" value="1"/>
</dbReference>
<dbReference type="SUPFAM" id="SSF52047">
    <property type="entry name" value="RNI-like"/>
    <property type="match status" value="1"/>
</dbReference>
<proteinExistence type="predicted"/>
<keyword evidence="1" id="KW-0611">Plant defense</keyword>
<evidence type="ECO:0000259" key="2">
    <source>
        <dbReference type="Pfam" id="PF23247"/>
    </source>
</evidence>
<evidence type="ECO:0000313" key="3">
    <source>
        <dbReference type="EMBL" id="MCH80412.1"/>
    </source>
</evidence>
<accession>A0A392LZE9</accession>
<evidence type="ECO:0000313" key="4">
    <source>
        <dbReference type="Proteomes" id="UP000265520"/>
    </source>
</evidence>
<protein>
    <submittedName>
        <fullName evidence="3">Disease resistance protein</fullName>
    </submittedName>
</protein>
<dbReference type="PANTHER" id="PTHR33463">
    <property type="entry name" value="NB-ARC DOMAIN-CONTAINING PROTEIN-RELATED"/>
    <property type="match status" value="1"/>
</dbReference>
<feature type="non-terminal residue" evidence="3">
    <location>
        <position position="1"/>
    </location>
</feature>
<feature type="domain" description="Disease resistance protein At4g27190-like leucine-rich repeats" evidence="2">
    <location>
        <begin position="81"/>
        <end position="225"/>
    </location>
</feature>
<dbReference type="AlphaFoldDB" id="A0A392LZE9"/>
<sequence>NYWPVMHNPRYHLSFLVRRDVIELPTCFTCIPCVFAVCSRFTNSMNIACEINGIGAMKSARGMNGHCGMNNARVMLSEGMDEMKLSTHSELQEAWHDGHGLQNNLFYNLTKLKLVNCDITPYAIPSNILPCLKSLKELEVQSCKKVKVVFAKNDTEEIPTKLNNLTLGNLSELTLLWEKNFQGILKFQNLQQISVNDCKNIQTLFPDILAENLTMLEKLEVKSCDGLREIVGKEDVTTCSGKKFSFPHLTSIHLDTLPELTYFYHDIFTVEFPVLNDLYVTECPNLELFQGADPEREAASTSTSINRQPLIPNLKAISILKELSLDWRHISMLMLGQHFEDLKYLNKSSLFFNFDKSKKPTLTLEILEMMPNLQDISLGLINSLEIFLTTHNRKQGILRQLKILTLYKVFELQYINLEDSLLNTVCEKLEVLNVLNCLDLNMLFHSPSVLSFSCMKELKIGYCSGLRYLFKCSMAKVLTCLEEISIMECHSIIEIVAKEQDGTTSQGVKFEWLRCIILSSLPSLECFCSGNGSMMLPSLIQVSIWQCPKVEVFSLGEINAELFRGIKTSSDSNDQLVFYNDLNASVKRVFLLQVRISSK</sequence>